<gene>
    <name evidence="1" type="ORF">scyTo_0022613</name>
</gene>
<evidence type="ECO:0000313" key="1">
    <source>
        <dbReference type="EMBL" id="GCB82068.1"/>
    </source>
</evidence>
<dbReference type="AlphaFoldDB" id="A0A401Q9L9"/>
<protein>
    <submittedName>
        <fullName evidence="1">Uncharacterized protein</fullName>
    </submittedName>
</protein>
<organism evidence="1 2">
    <name type="scientific">Scyliorhinus torazame</name>
    <name type="common">Cloudy catshark</name>
    <name type="synonym">Catulus torazame</name>
    <dbReference type="NCBI Taxonomy" id="75743"/>
    <lineage>
        <taxon>Eukaryota</taxon>
        <taxon>Metazoa</taxon>
        <taxon>Chordata</taxon>
        <taxon>Craniata</taxon>
        <taxon>Vertebrata</taxon>
        <taxon>Chondrichthyes</taxon>
        <taxon>Elasmobranchii</taxon>
        <taxon>Galeomorphii</taxon>
        <taxon>Galeoidea</taxon>
        <taxon>Carcharhiniformes</taxon>
        <taxon>Scyliorhinidae</taxon>
        <taxon>Scyliorhinus</taxon>
    </lineage>
</organism>
<evidence type="ECO:0000313" key="2">
    <source>
        <dbReference type="Proteomes" id="UP000288216"/>
    </source>
</evidence>
<reference evidence="1 2" key="1">
    <citation type="journal article" date="2018" name="Nat. Ecol. Evol.">
        <title>Shark genomes provide insights into elasmobranch evolution and the origin of vertebrates.</title>
        <authorList>
            <person name="Hara Y"/>
            <person name="Yamaguchi K"/>
            <person name="Onimaru K"/>
            <person name="Kadota M"/>
            <person name="Koyanagi M"/>
            <person name="Keeley SD"/>
            <person name="Tatsumi K"/>
            <person name="Tanaka K"/>
            <person name="Motone F"/>
            <person name="Kageyama Y"/>
            <person name="Nozu R"/>
            <person name="Adachi N"/>
            <person name="Nishimura O"/>
            <person name="Nakagawa R"/>
            <person name="Tanegashima C"/>
            <person name="Kiyatake I"/>
            <person name="Matsumoto R"/>
            <person name="Murakumo K"/>
            <person name="Nishida K"/>
            <person name="Terakita A"/>
            <person name="Kuratani S"/>
            <person name="Sato K"/>
            <person name="Hyodo S Kuraku.S."/>
        </authorList>
    </citation>
    <scope>NUCLEOTIDE SEQUENCE [LARGE SCALE GENOMIC DNA]</scope>
</reference>
<dbReference type="STRING" id="75743.A0A401Q9L9"/>
<feature type="non-terminal residue" evidence="1">
    <location>
        <position position="1"/>
    </location>
</feature>
<dbReference type="Gene3D" id="6.10.20.150">
    <property type="match status" value="1"/>
</dbReference>
<dbReference type="Proteomes" id="UP000288216">
    <property type="component" value="Unassembled WGS sequence"/>
</dbReference>
<name>A0A401Q9L9_SCYTO</name>
<comment type="caution">
    <text evidence="1">The sequence shown here is derived from an EMBL/GenBank/DDBJ whole genome shotgun (WGS) entry which is preliminary data.</text>
</comment>
<sequence length="40" mass="4676">PSSSLRVAQQHFEEAFAKVRPSVSKKDRLMYELLRQSLSR</sequence>
<dbReference type="OrthoDB" id="2187at2759"/>
<proteinExistence type="predicted"/>
<keyword evidence="2" id="KW-1185">Reference proteome</keyword>
<dbReference type="EMBL" id="BFAA01023212">
    <property type="protein sequence ID" value="GCB82068.1"/>
    <property type="molecule type" value="Genomic_DNA"/>
</dbReference>
<accession>A0A401Q9L9</accession>